<keyword evidence="2" id="KW-1185">Reference proteome</keyword>
<protein>
    <submittedName>
        <fullName evidence="1">Uncharacterized protein</fullName>
    </submittedName>
</protein>
<sequence length="72" mass="8257">MDPRRSLWLVHLNWSSEICRAARWSGGSKARSSGCSHPNSRADHFGSSLMRNAVWSRMFWRCHVAGELSVHF</sequence>
<dbReference type="EMBL" id="JAUCMV010000001">
    <property type="protein sequence ID" value="KAK0425207.1"/>
    <property type="molecule type" value="Genomic_DNA"/>
</dbReference>
<comment type="caution">
    <text evidence="1">The sequence shown here is derived from an EMBL/GenBank/DDBJ whole genome shotgun (WGS) entry which is preliminary data.</text>
</comment>
<dbReference type="Proteomes" id="UP001175271">
    <property type="component" value="Unassembled WGS sequence"/>
</dbReference>
<accession>A0AA39M8S9</accession>
<proteinExistence type="predicted"/>
<gene>
    <name evidence="1" type="ORF">QR680_009085</name>
</gene>
<evidence type="ECO:0000313" key="2">
    <source>
        <dbReference type="Proteomes" id="UP001175271"/>
    </source>
</evidence>
<reference evidence="1" key="1">
    <citation type="submission" date="2023-06" db="EMBL/GenBank/DDBJ databases">
        <title>Genomic analysis of the entomopathogenic nematode Steinernema hermaphroditum.</title>
        <authorList>
            <person name="Schwarz E.M."/>
            <person name="Heppert J.K."/>
            <person name="Baniya A."/>
            <person name="Schwartz H.T."/>
            <person name="Tan C.-H."/>
            <person name="Antoshechkin I."/>
            <person name="Sternberg P.W."/>
            <person name="Goodrich-Blair H."/>
            <person name="Dillman A.R."/>
        </authorList>
    </citation>
    <scope>NUCLEOTIDE SEQUENCE</scope>
    <source>
        <strain evidence="1">PS9179</strain>
        <tissue evidence="1">Whole animal</tissue>
    </source>
</reference>
<name>A0AA39M8S9_9BILA</name>
<dbReference type="AlphaFoldDB" id="A0AA39M8S9"/>
<organism evidence="1 2">
    <name type="scientific">Steinernema hermaphroditum</name>
    <dbReference type="NCBI Taxonomy" id="289476"/>
    <lineage>
        <taxon>Eukaryota</taxon>
        <taxon>Metazoa</taxon>
        <taxon>Ecdysozoa</taxon>
        <taxon>Nematoda</taxon>
        <taxon>Chromadorea</taxon>
        <taxon>Rhabditida</taxon>
        <taxon>Tylenchina</taxon>
        <taxon>Panagrolaimomorpha</taxon>
        <taxon>Strongyloidoidea</taxon>
        <taxon>Steinernematidae</taxon>
        <taxon>Steinernema</taxon>
    </lineage>
</organism>
<evidence type="ECO:0000313" key="1">
    <source>
        <dbReference type="EMBL" id="KAK0425207.1"/>
    </source>
</evidence>